<gene>
    <name evidence="1" type="ORF">KFK09_017306</name>
</gene>
<sequence>MNQYDIIDRAQSPLSAKVDSNLSIWTNIHSKSTRYPWTTQPMAADKNHYVRLG</sequence>
<protein>
    <submittedName>
        <fullName evidence="1">Uncharacterized protein</fullName>
    </submittedName>
</protein>
<keyword evidence="2" id="KW-1185">Reference proteome</keyword>
<reference evidence="1" key="1">
    <citation type="journal article" date="2022" name="Front. Genet.">
        <title>Chromosome-Scale Assembly of the Dendrobium nobile Genome Provides Insights Into the Molecular Mechanism of the Biosynthesis of the Medicinal Active Ingredient of Dendrobium.</title>
        <authorList>
            <person name="Xu Q."/>
            <person name="Niu S.-C."/>
            <person name="Li K.-L."/>
            <person name="Zheng P.-J."/>
            <person name="Zhang X.-J."/>
            <person name="Jia Y."/>
            <person name="Liu Y."/>
            <person name="Niu Y.-X."/>
            <person name="Yu L.-H."/>
            <person name="Chen D.-F."/>
            <person name="Zhang G.-Q."/>
        </authorList>
    </citation>
    <scope>NUCLEOTIDE SEQUENCE</scope>
    <source>
        <tissue evidence="1">Leaf</tissue>
    </source>
</reference>
<comment type="caution">
    <text evidence="1">The sequence shown here is derived from an EMBL/GenBank/DDBJ whole genome shotgun (WGS) entry which is preliminary data.</text>
</comment>
<evidence type="ECO:0000313" key="1">
    <source>
        <dbReference type="EMBL" id="KAI0502358.1"/>
    </source>
</evidence>
<name>A0A8T3B2M9_DENNO</name>
<proteinExistence type="predicted"/>
<evidence type="ECO:0000313" key="2">
    <source>
        <dbReference type="Proteomes" id="UP000829196"/>
    </source>
</evidence>
<dbReference type="Proteomes" id="UP000829196">
    <property type="component" value="Unassembled WGS sequence"/>
</dbReference>
<dbReference type="EMBL" id="JAGYWB010000012">
    <property type="protein sequence ID" value="KAI0502358.1"/>
    <property type="molecule type" value="Genomic_DNA"/>
</dbReference>
<dbReference type="AlphaFoldDB" id="A0A8T3B2M9"/>
<organism evidence="1 2">
    <name type="scientific">Dendrobium nobile</name>
    <name type="common">Orchid</name>
    <dbReference type="NCBI Taxonomy" id="94219"/>
    <lineage>
        <taxon>Eukaryota</taxon>
        <taxon>Viridiplantae</taxon>
        <taxon>Streptophyta</taxon>
        <taxon>Embryophyta</taxon>
        <taxon>Tracheophyta</taxon>
        <taxon>Spermatophyta</taxon>
        <taxon>Magnoliopsida</taxon>
        <taxon>Liliopsida</taxon>
        <taxon>Asparagales</taxon>
        <taxon>Orchidaceae</taxon>
        <taxon>Epidendroideae</taxon>
        <taxon>Malaxideae</taxon>
        <taxon>Dendrobiinae</taxon>
        <taxon>Dendrobium</taxon>
    </lineage>
</organism>
<accession>A0A8T3B2M9</accession>